<evidence type="ECO:0000256" key="1">
    <source>
        <dbReference type="ARBA" id="ARBA00022491"/>
    </source>
</evidence>
<gene>
    <name evidence="5" type="ORF">CHH64_07915</name>
</gene>
<feature type="DNA-binding region" description="H-T-H motif" evidence="3">
    <location>
        <begin position="27"/>
        <end position="46"/>
    </location>
</feature>
<feature type="domain" description="HTH tetR-type" evidence="4">
    <location>
        <begin position="4"/>
        <end position="64"/>
    </location>
</feature>
<dbReference type="RefSeq" id="WP_095233752.1">
    <property type="nucleotide sequence ID" value="NZ_NPBK01000020.1"/>
</dbReference>
<proteinExistence type="predicted"/>
<dbReference type="SUPFAM" id="SSF46689">
    <property type="entry name" value="Homeodomain-like"/>
    <property type="match status" value="1"/>
</dbReference>
<keyword evidence="2 3" id="KW-0238">DNA-binding</keyword>
<dbReference type="Gene3D" id="1.10.357.10">
    <property type="entry name" value="Tetracycline Repressor, domain 2"/>
    <property type="match status" value="1"/>
</dbReference>
<dbReference type="PRINTS" id="PR00455">
    <property type="entry name" value="HTHTETR"/>
</dbReference>
<dbReference type="EMBL" id="NPBV01000009">
    <property type="protein sequence ID" value="PAD21575.1"/>
    <property type="molecule type" value="Genomic_DNA"/>
</dbReference>
<evidence type="ECO:0000256" key="2">
    <source>
        <dbReference type="ARBA" id="ARBA00023125"/>
    </source>
</evidence>
<organism evidence="5 6">
    <name type="scientific">Terribacillus saccharophilus</name>
    <dbReference type="NCBI Taxonomy" id="361277"/>
    <lineage>
        <taxon>Bacteria</taxon>
        <taxon>Bacillati</taxon>
        <taxon>Bacillota</taxon>
        <taxon>Bacilli</taxon>
        <taxon>Bacillales</taxon>
        <taxon>Bacillaceae</taxon>
        <taxon>Terribacillus</taxon>
    </lineage>
</organism>
<dbReference type="NCBIfam" id="NF037937">
    <property type="entry name" value="septum_RefZ"/>
    <property type="match status" value="1"/>
</dbReference>
<evidence type="ECO:0000313" key="6">
    <source>
        <dbReference type="Proteomes" id="UP000216013"/>
    </source>
</evidence>
<keyword evidence="1" id="KW-0678">Repressor</keyword>
<dbReference type="PANTHER" id="PTHR43479:SF11">
    <property type="entry name" value="ACREF_ENVCD OPERON REPRESSOR-RELATED"/>
    <property type="match status" value="1"/>
</dbReference>
<protein>
    <recommendedName>
        <fullName evidence="4">HTH tetR-type domain-containing protein</fullName>
    </recommendedName>
</protein>
<dbReference type="AlphaFoldDB" id="A0A268ABS2"/>
<reference evidence="5 6" key="1">
    <citation type="submission" date="2017-07" db="EMBL/GenBank/DDBJ databases">
        <title>Isolation and whole genome analysis of endospore-forming bacteria from heroin.</title>
        <authorList>
            <person name="Kalinowski J."/>
            <person name="Ahrens B."/>
            <person name="Al-Dilaimi A."/>
            <person name="Winkler A."/>
            <person name="Wibberg D."/>
            <person name="Schleenbecker U."/>
            <person name="Ruckert C."/>
            <person name="Wolfel R."/>
            <person name="Grass G."/>
        </authorList>
    </citation>
    <scope>NUCLEOTIDE SEQUENCE [LARGE SCALE GENOMIC DNA]</scope>
    <source>
        <strain evidence="5 6">7528</strain>
    </source>
</reference>
<dbReference type="PANTHER" id="PTHR43479">
    <property type="entry name" value="ACREF/ENVCD OPERON REPRESSOR-RELATED"/>
    <property type="match status" value="1"/>
</dbReference>
<dbReference type="Pfam" id="PF00440">
    <property type="entry name" value="TetR_N"/>
    <property type="match status" value="1"/>
</dbReference>
<sequence>MKKNDTKQKVMDAACQLFYTKGYHGTSVRDIAGKASVNVSLINYYYKSKQGLLEASVVLYYEEYLAVLEKTAQKRGQDSSSTYLKQLIEAIIHYKLSRNQFTAFIQRELMLDSVFVREMAVTYLAKENHTLKQAFRDYLESNGIREREGVYLYMQLSGMLSAPFTMNKEMKGMLMTEESRRYFCSMYTSSIHHWIDTLTTVSSAALRAVSAN</sequence>
<dbReference type="Proteomes" id="UP000216013">
    <property type="component" value="Unassembled WGS sequence"/>
</dbReference>
<name>A0A268ABS2_9BACI</name>
<dbReference type="InterPro" id="IPR009057">
    <property type="entry name" value="Homeodomain-like_sf"/>
</dbReference>
<evidence type="ECO:0000313" key="5">
    <source>
        <dbReference type="EMBL" id="PAD21575.1"/>
    </source>
</evidence>
<accession>A0A268ABS2</accession>
<evidence type="ECO:0000259" key="4">
    <source>
        <dbReference type="PROSITE" id="PS50977"/>
    </source>
</evidence>
<comment type="caution">
    <text evidence="5">The sequence shown here is derived from an EMBL/GenBank/DDBJ whole genome shotgun (WGS) entry which is preliminary data.</text>
</comment>
<dbReference type="InterPro" id="IPR001647">
    <property type="entry name" value="HTH_TetR"/>
</dbReference>
<dbReference type="GO" id="GO:0003677">
    <property type="term" value="F:DNA binding"/>
    <property type="evidence" value="ECO:0007669"/>
    <property type="project" value="UniProtKB-UniRule"/>
</dbReference>
<evidence type="ECO:0000256" key="3">
    <source>
        <dbReference type="PROSITE-ProRule" id="PRU00335"/>
    </source>
</evidence>
<dbReference type="PROSITE" id="PS50977">
    <property type="entry name" value="HTH_TETR_2"/>
    <property type="match status" value="1"/>
</dbReference>
<dbReference type="InterPro" id="IPR050624">
    <property type="entry name" value="HTH-type_Tx_Regulator"/>
</dbReference>
<dbReference type="OrthoDB" id="9789566at2"/>